<organism evidence="2 3">
    <name type="scientific">Flavobacterium rivuli WB 3.3-2 = DSM 21788</name>
    <dbReference type="NCBI Taxonomy" id="1121895"/>
    <lineage>
        <taxon>Bacteria</taxon>
        <taxon>Pseudomonadati</taxon>
        <taxon>Bacteroidota</taxon>
        <taxon>Flavobacteriia</taxon>
        <taxon>Flavobacteriales</taxon>
        <taxon>Flavobacteriaceae</taxon>
        <taxon>Flavobacterium</taxon>
    </lineage>
</organism>
<feature type="transmembrane region" description="Helical" evidence="1">
    <location>
        <begin position="33"/>
        <end position="52"/>
    </location>
</feature>
<keyword evidence="1" id="KW-1133">Transmembrane helix</keyword>
<accession>A0A0A2M186</accession>
<keyword evidence="1" id="KW-0812">Transmembrane</keyword>
<keyword evidence="1" id="KW-0472">Membrane</keyword>
<dbReference type="OrthoDB" id="1355850at2"/>
<reference evidence="2 3" key="1">
    <citation type="submission" date="2013-09" db="EMBL/GenBank/DDBJ databases">
        <authorList>
            <person name="Zeng Z."/>
            <person name="Chen C."/>
        </authorList>
    </citation>
    <scope>NUCLEOTIDE SEQUENCE [LARGE SCALE GENOMIC DNA]</scope>
    <source>
        <strain evidence="2 3">WB 3.3-2</strain>
    </source>
</reference>
<dbReference type="RefSeq" id="WP_020212933.1">
    <property type="nucleotide sequence ID" value="NZ_JRLX01000023.1"/>
</dbReference>
<sequence>MKRLLFYLAIFGWLSSVTINILSVQNIDVQQTIPFIYILYVGALIVISAVILDQQNDPDYIAHRQSGILNRMNPVSQYKILFKNTPVWIVIITMACVVYAFINFIQFDFHHSGVVHINNGQYCLENRGELIRVLTEKEYHWYRAQQTKSTSSMCMVFYGVAVAKLFSYAGRIRVGKV</sequence>
<comment type="caution">
    <text evidence="2">The sequence shown here is derived from an EMBL/GenBank/DDBJ whole genome shotgun (WGS) entry which is preliminary data.</text>
</comment>
<protein>
    <submittedName>
        <fullName evidence="2">Uncharacterized protein</fullName>
    </submittedName>
</protein>
<feature type="transmembrane region" description="Helical" evidence="1">
    <location>
        <begin position="150"/>
        <end position="169"/>
    </location>
</feature>
<keyword evidence="3" id="KW-1185">Reference proteome</keyword>
<proteinExistence type="predicted"/>
<gene>
    <name evidence="2" type="ORF">Q765_16670</name>
</gene>
<feature type="transmembrane region" description="Helical" evidence="1">
    <location>
        <begin position="87"/>
        <end position="105"/>
    </location>
</feature>
<dbReference type="Proteomes" id="UP000030152">
    <property type="component" value="Unassembled WGS sequence"/>
</dbReference>
<evidence type="ECO:0000313" key="3">
    <source>
        <dbReference type="Proteomes" id="UP000030152"/>
    </source>
</evidence>
<name>A0A0A2M186_9FLAO</name>
<dbReference type="EMBL" id="JRLX01000023">
    <property type="protein sequence ID" value="KGO85376.1"/>
    <property type="molecule type" value="Genomic_DNA"/>
</dbReference>
<dbReference type="STRING" id="1121895.GCA_000378485_01779"/>
<evidence type="ECO:0000313" key="2">
    <source>
        <dbReference type="EMBL" id="KGO85376.1"/>
    </source>
</evidence>
<evidence type="ECO:0000256" key="1">
    <source>
        <dbReference type="SAM" id="Phobius"/>
    </source>
</evidence>
<dbReference type="AlphaFoldDB" id="A0A0A2M186"/>